<name>A0A6G0XHE0_9STRA</name>
<feature type="coiled-coil region" evidence="1">
    <location>
        <begin position="42"/>
        <end position="74"/>
    </location>
</feature>
<evidence type="ECO:0000313" key="4">
    <source>
        <dbReference type="Proteomes" id="UP000481153"/>
    </source>
</evidence>
<organism evidence="3 4">
    <name type="scientific">Aphanomyces euteiches</name>
    <dbReference type="NCBI Taxonomy" id="100861"/>
    <lineage>
        <taxon>Eukaryota</taxon>
        <taxon>Sar</taxon>
        <taxon>Stramenopiles</taxon>
        <taxon>Oomycota</taxon>
        <taxon>Saprolegniomycetes</taxon>
        <taxon>Saprolegniales</taxon>
        <taxon>Verrucalvaceae</taxon>
        <taxon>Aphanomyces</taxon>
    </lineage>
</organism>
<evidence type="ECO:0000313" key="3">
    <source>
        <dbReference type="EMBL" id="KAF0739614.1"/>
    </source>
</evidence>
<accession>A0A6G0XHE0</accession>
<evidence type="ECO:0000256" key="2">
    <source>
        <dbReference type="SAM" id="MobiDB-lite"/>
    </source>
</evidence>
<dbReference type="AlphaFoldDB" id="A0A6G0XHE0"/>
<keyword evidence="1" id="KW-0175">Coiled coil</keyword>
<dbReference type="Proteomes" id="UP000481153">
    <property type="component" value="Unassembled WGS sequence"/>
</dbReference>
<keyword evidence="4" id="KW-1185">Reference proteome</keyword>
<protein>
    <submittedName>
        <fullName evidence="3">Uncharacterized protein</fullName>
    </submittedName>
</protein>
<reference evidence="3 4" key="1">
    <citation type="submission" date="2019-07" db="EMBL/GenBank/DDBJ databases">
        <title>Genomics analysis of Aphanomyces spp. identifies a new class of oomycete effector associated with host adaptation.</title>
        <authorList>
            <person name="Gaulin E."/>
        </authorList>
    </citation>
    <scope>NUCLEOTIDE SEQUENCE [LARGE SCALE GENOMIC DNA]</scope>
    <source>
        <strain evidence="3 4">ATCC 201684</strain>
    </source>
</reference>
<evidence type="ECO:0000256" key="1">
    <source>
        <dbReference type="SAM" id="Coils"/>
    </source>
</evidence>
<sequence>MKASSKRKKTDKEHESDTPTKKSFLLDYQREELVLEREKVAFEREKLMIETQEKERDREERKEVREEQRKHMEQLLELARSCIDRSLHQ</sequence>
<feature type="region of interest" description="Disordered" evidence="2">
    <location>
        <begin position="1"/>
        <end position="23"/>
    </location>
</feature>
<proteinExistence type="predicted"/>
<comment type="caution">
    <text evidence="3">The sequence shown here is derived from an EMBL/GenBank/DDBJ whole genome shotgun (WGS) entry which is preliminary data.</text>
</comment>
<dbReference type="EMBL" id="VJMJ01000063">
    <property type="protein sequence ID" value="KAF0739614.1"/>
    <property type="molecule type" value="Genomic_DNA"/>
</dbReference>
<feature type="compositionally biased region" description="Basic and acidic residues" evidence="2">
    <location>
        <begin position="10"/>
        <end position="20"/>
    </location>
</feature>
<gene>
    <name evidence="3" type="ORF">Ae201684_004789</name>
</gene>